<protein>
    <recommendedName>
        <fullName evidence="18">Sensory/regulatory protein RpfC</fullName>
        <ecNumber evidence="4">2.7.13.3</ecNumber>
    </recommendedName>
</protein>
<dbReference type="PANTHER" id="PTHR45339:SF1">
    <property type="entry name" value="HYBRID SIGNAL TRANSDUCTION HISTIDINE KINASE J"/>
    <property type="match status" value="1"/>
</dbReference>
<evidence type="ECO:0000256" key="10">
    <source>
        <dbReference type="ARBA" id="ARBA00022741"/>
    </source>
</evidence>
<feature type="transmembrane region" description="Helical" evidence="22">
    <location>
        <begin position="94"/>
        <end position="118"/>
    </location>
</feature>
<dbReference type="Pfam" id="PF01627">
    <property type="entry name" value="Hpt"/>
    <property type="match status" value="1"/>
</dbReference>
<evidence type="ECO:0000313" key="29">
    <source>
        <dbReference type="Proteomes" id="UP000317318"/>
    </source>
</evidence>
<keyword evidence="8 28" id="KW-0808">Transferase</keyword>
<evidence type="ECO:0000256" key="14">
    <source>
        <dbReference type="ARBA" id="ARBA00023012"/>
    </source>
</evidence>
<feature type="domain" description="PAC" evidence="26">
    <location>
        <begin position="541"/>
        <end position="593"/>
    </location>
</feature>
<dbReference type="InterPro" id="IPR035965">
    <property type="entry name" value="PAS-like_dom_sf"/>
</dbReference>
<dbReference type="RefSeq" id="WP_145365491.1">
    <property type="nucleotide sequence ID" value="NZ_CP036268.1"/>
</dbReference>
<dbReference type="CDD" id="cd17546">
    <property type="entry name" value="REC_hyHK_CKI1_RcsC-like"/>
    <property type="match status" value="2"/>
</dbReference>
<evidence type="ECO:0000256" key="19">
    <source>
        <dbReference type="PROSITE-ProRule" id="PRU00110"/>
    </source>
</evidence>
<name>A0A517R620_9PLAN</name>
<dbReference type="PROSITE" id="PS50109">
    <property type="entry name" value="HIS_KIN"/>
    <property type="match status" value="1"/>
</dbReference>
<dbReference type="InterPro" id="IPR018047">
    <property type="entry name" value="Ammonium_transpt_CS"/>
</dbReference>
<comment type="subunit">
    <text evidence="17">At low DSF concentrations, interacts with RpfF.</text>
</comment>
<dbReference type="InterPro" id="IPR036097">
    <property type="entry name" value="HisK_dim/P_sf"/>
</dbReference>
<evidence type="ECO:0000256" key="12">
    <source>
        <dbReference type="ARBA" id="ARBA00022840"/>
    </source>
</evidence>
<dbReference type="PROSITE" id="PS50894">
    <property type="entry name" value="HPT"/>
    <property type="match status" value="1"/>
</dbReference>
<dbReference type="InterPro" id="IPR036641">
    <property type="entry name" value="HPT_dom_sf"/>
</dbReference>
<dbReference type="SMART" id="SM00086">
    <property type="entry name" value="PAC"/>
    <property type="match status" value="2"/>
</dbReference>
<evidence type="ECO:0000256" key="1">
    <source>
        <dbReference type="ARBA" id="ARBA00000085"/>
    </source>
</evidence>
<sequence>MPTDTPLSFEDLGHVLWMLIAAAMVMLMQGGFCFLESGLSRAKNSINVAMKNLMDFCLAAVVFWLVGFGLMFGATYNGYVGTSLFAIDEHGGPWLLAFFLFQLVFCGTATTIVSGAVAERMKFAGYLMVSVLVSLIFYPIFGHWVWGGVVPGTDPGWLAEMGFIDFAGSTVVHSVGGWLALAACLVVGPRLGRFTSDRPMNAHNVPMATLGVFLLWFGWFGFNGGSTLEINADIALILVNTNVAAACGGLAGLLASWTITGRPQVGEMLNGVVAGLVGITAGCHMLSPAAAIIVGLVAGALCSLATRVLIRLKIDDVIGAVPAHAVAGAWGTMAVALFANADQFSEGVSRLDQIIVQATGVGVCFAWCFGGGLIVFKAVDMVLPFRVEKLAELQGLNVSEHGASTELIDLLVEMEGHRQRGEFGSEVSVEPHTEVGQVATAYNRVLARVNEEIAAREEVSKALRRAEEKYRGIFENAVEGIYQTSPEGQILDANPAFAKILGFDSPDRLRHRISDVGRQIYLRPERREEFCEAVDRDGEVIGFESEIRRRDGSTCWISENARAVRDSKGKVRFYEGTVEDITDGRDIQQKLRLTQFSIDRASDCVFWLSREGLFLYANEAAAKAYGYEDGELLLRSFADISVEHDSSDAWHAYWNEVKRHGSCVVETVHRTRTGRVFPVELAANYLSFDGNDYLFVYARDITERKRAEVNLQRTNAVLQAQQEAILDGMLILDERQRVVSYNQRYLELWQLPAESMDMPSEERVREYIAPQVDDPVEFLERMHDLNNDPRRTGFDEIELSDGRFLERYTGPVIAPSGETLGRIWSFRDVTEKKRQELLRQEKEAAEAASTAKSSFLANMSHEIRTPLNGVVGMLDLLKLTEIDDRQQRYVSLAKNSAGALLSLINDILDFSKIEAGKLEIEQIPLELRELIEDVADMFSLRAAEKGVELVPRVSSELPDVVKGDPERIRQILINLLGNALKFTEKGTITLEAEPVRHEGKKYFRLAVSDTGIGIPPDRLKSLFSAFTQVDASTTRKYGGTGLGLAICSQLTGLMGGEIGVESEVGHGSTFWLRIPLEAVDDANRPRQEVPEELRGLEVLCIDDHETNLEIFRDQLRSWGLRVQTAESGHEGLERLRNAESAGSPFRLVILDQNMPVMDGLELSAAVRDDETLSGTPLLLATSANAILSPKECQKAGLTGCMTKPIRQSRLREAVIAALMGDRPMAGMPDVATDAAGEAEHATARILVADDHEVNRMVTEEVLTSAGHSVTLVVNGEEAVREAKTQQFDLVLMDCQMPVMDGFDATRHIRMAEDHELLGRTGGRLPVIALTANAVKGDRERCLESGMDGYLTKPIERDKLLEAIRDITDKISDAPVAKNTDDSGTSGSAQPAPSATPPQESITSHDEQRSDEPRRSDELVQSEATAAPIEPEEADRPNSGVIDFEEFQTRCGGDESFMRRILGKFDWRLQAEIEELRSAVDAGRWDDVAKQAHLLKGSSANIAAHELSDAADRLTELSRASSSEAALAAMEEVEYAATRVARTIAATIQQEEVPQS</sequence>
<feature type="transmembrane region" description="Helical" evidence="22">
    <location>
        <begin position="317"/>
        <end position="339"/>
    </location>
</feature>
<dbReference type="PROSITE" id="PS01219">
    <property type="entry name" value="AMMONIUM_TRANSP"/>
    <property type="match status" value="1"/>
</dbReference>
<dbReference type="Gene3D" id="3.30.450.20">
    <property type="entry name" value="PAS domain"/>
    <property type="match status" value="3"/>
</dbReference>
<evidence type="ECO:0000256" key="7">
    <source>
        <dbReference type="ARBA" id="ARBA00022553"/>
    </source>
</evidence>
<dbReference type="Pfam" id="PF02518">
    <property type="entry name" value="HATPase_c"/>
    <property type="match status" value="1"/>
</dbReference>
<keyword evidence="12" id="KW-0067">ATP-binding</keyword>
<evidence type="ECO:0000313" key="28">
    <source>
        <dbReference type="EMBL" id="QDT39346.1"/>
    </source>
</evidence>
<dbReference type="InterPro" id="IPR000014">
    <property type="entry name" value="PAS"/>
</dbReference>
<dbReference type="InterPro" id="IPR024041">
    <property type="entry name" value="NH4_transpt_AmtB-like_dom"/>
</dbReference>
<dbReference type="KEGG" id="svp:Pan189_37520"/>
<dbReference type="Gene3D" id="3.30.565.10">
    <property type="entry name" value="Histidine kinase-like ATPase, C-terminal domain"/>
    <property type="match status" value="1"/>
</dbReference>
<dbReference type="Gene3D" id="1.10.287.130">
    <property type="match status" value="1"/>
</dbReference>
<dbReference type="InterPro" id="IPR001905">
    <property type="entry name" value="Ammonium_transpt"/>
</dbReference>
<dbReference type="Gene3D" id="1.10.3430.10">
    <property type="entry name" value="Ammonium transporter AmtB like domains"/>
    <property type="match status" value="1"/>
</dbReference>
<dbReference type="InterPro" id="IPR004358">
    <property type="entry name" value="Sig_transdc_His_kin-like_C"/>
</dbReference>
<evidence type="ECO:0000256" key="6">
    <source>
        <dbReference type="ARBA" id="ARBA00022475"/>
    </source>
</evidence>
<evidence type="ECO:0000256" key="13">
    <source>
        <dbReference type="ARBA" id="ARBA00022989"/>
    </source>
</evidence>
<dbReference type="NCBIfam" id="TIGR00836">
    <property type="entry name" value="amt"/>
    <property type="match status" value="1"/>
</dbReference>
<evidence type="ECO:0000259" key="25">
    <source>
        <dbReference type="PROSITE" id="PS50112"/>
    </source>
</evidence>
<dbReference type="InterPro" id="IPR008207">
    <property type="entry name" value="Sig_transdc_His_kin_Hpt_dom"/>
</dbReference>
<feature type="compositionally biased region" description="Basic and acidic residues" evidence="21">
    <location>
        <begin position="1402"/>
        <end position="1417"/>
    </location>
</feature>
<comment type="subcellular location">
    <subcellularLocation>
        <location evidence="2">Cell membrane</location>
        <topology evidence="2">Multi-pass membrane protein</topology>
    </subcellularLocation>
</comment>
<evidence type="ECO:0000256" key="5">
    <source>
        <dbReference type="ARBA" id="ARBA00022448"/>
    </source>
</evidence>
<dbReference type="PANTHER" id="PTHR45339">
    <property type="entry name" value="HYBRID SIGNAL TRANSDUCTION HISTIDINE KINASE J"/>
    <property type="match status" value="1"/>
</dbReference>
<feature type="modified residue" description="4-aspartylphosphate" evidence="20">
    <location>
        <position position="1151"/>
    </location>
</feature>
<dbReference type="SUPFAM" id="SSF47384">
    <property type="entry name" value="Homodimeric domain of signal transducing histidine kinase"/>
    <property type="match status" value="1"/>
</dbReference>
<dbReference type="Pfam" id="PF12860">
    <property type="entry name" value="PAS_7"/>
    <property type="match status" value="1"/>
</dbReference>
<dbReference type="FunFam" id="3.30.565.10:FF:000010">
    <property type="entry name" value="Sensor histidine kinase RcsC"/>
    <property type="match status" value="1"/>
</dbReference>
<feature type="domain" description="Response regulatory" evidence="24">
    <location>
        <begin position="1244"/>
        <end position="1367"/>
    </location>
</feature>
<accession>A0A517R620</accession>
<feature type="modified residue" description="4-aspartylphosphate" evidence="20">
    <location>
        <position position="1293"/>
    </location>
</feature>
<dbReference type="GO" id="GO:0005886">
    <property type="term" value="C:plasma membrane"/>
    <property type="evidence" value="ECO:0007669"/>
    <property type="project" value="UniProtKB-SubCell"/>
</dbReference>
<keyword evidence="11 28" id="KW-0418">Kinase</keyword>
<feature type="compositionally biased region" description="Low complexity" evidence="21">
    <location>
        <begin position="1382"/>
        <end position="1398"/>
    </location>
</feature>
<dbReference type="InterPro" id="IPR011006">
    <property type="entry name" value="CheY-like_superfamily"/>
</dbReference>
<comment type="catalytic activity">
    <reaction evidence="1">
        <text>ATP + protein L-histidine = ADP + protein N-phospho-L-histidine.</text>
        <dbReference type="EC" id="2.7.13.3"/>
    </reaction>
</comment>
<feature type="domain" description="PAS" evidence="25">
    <location>
        <begin position="598"/>
        <end position="636"/>
    </location>
</feature>
<dbReference type="InterPro" id="IPR029020">
    <property type="entry name" value="Ammonium/urea_transptr"/>
</dbReference>
<dbReference type="GO" id="GO:0000155">
    <property type="term" value="F:phosphorelay sensor kinase activity"/>
    <property type="evidence" value="ECO:0007669"/>
    <property type="project" value="InterPro"/>
</dbReference>
<evidence type="ECO:0000256" key="11">
    <source>
        <dbReference type="ARBA" id="ARBA00022777"/>
    </source>
</evidence>
<feature type="region of interest" description="Disordered" evidence="21">
    <location>
        <begin position="1371"/>
        <end position="1442"/>
    </location>
</feature>
<dbReference type="InterPro" id="IPR001610">
    <property type="entry name" value="PAC"/>
</dbReference>
<feature type="transmembrane region" description="Helical" evidence="22">
    <location>
        <begin position="166"/>
        <end position="188"/>
    </location>
</feature>
<feature type="domain" description="PAS" evidence="25">
    <location>
        <begin position="466"/>
        <end position="536"/>
    </location>
</feature>
<evidence type="ECO:0000259" key="27">
    <source>
        <dbReference type="PROSITE" id="PS50894"/>
    </source>
</evidence>
<dbReference type="InterPro" id="IPR036890">
    <property type="entry name" value="HATPase_C_sf"/>
</dbReference>
<dbReference type="Pfam" id="PF13426">
    <property type="entry name" value="PAS_9"/>
    <property type="match status" value="2"/>
</dbReference>
<dbReference type="EMBL" id="CP036268">
    <property type="protein sequence ID" value="QDT39346.1"/>
    <property type="molecule type" value="Genomic_DNA"/>
</dbReference>
<evidence type="ECO:0000256" key="9">
    <source>
        <dbReference type="ARBA" id="ARBA00022692"/>
    </source>
</evidence>
<dbReference type="Proteomes" id="UP000317318">
    <property type="component" value="Chromosome"/>
</dbReference>
<dbReference type="Gene3D" id="3.40.50.2300">
    <property type="match status" value="2"/>
</dbReference>
<proteinExistence type="inferred from homology"/>
<keyword evidence="14" id="KW-0902">Two-component regulatory system</keyword>
<feature type="transmembrane region" description="Helical" evidence="22">
    <location>
        <begin position="269"/>
        <end position="287"/>
    </location>
</feature>
<feature type="modified residue" description="Phosphohistidine" evidence="19">
    <location>
        <position position="1492"/>
    </location>
</feature>
<evidence type="ECO:0000256" key="17">
    <source>
        <dbReference type="ARBA" id="ARBA00064003"/>
    </source>
</evidence>
<keyword evidence="15 22" id="KW-0472">Membrane</keyword>
<keyword evidence="7 20" id="KW-0597">Phosphoprotein</keyword>
<dbReference type="PROSITE" id="PS50113">
    <property type="entry name" value="PAC"/>
    <property type="match status" value="1"/>
</dbReference>
<dbReference type="GO" id="GO:0005524">
    <property type="term" value="F:ATP binding"/>
    <property type="evidence" value="ECO:0007669"/>
    <property type="project" value="UniProtKB-KW"/>
</dbReference>
<dbReference type="Pfam" id="PF00909">
    <property type="entry name" value="Ammonium_transp"/>
    <property type="match status" value="1"/>
</dbReference>
<dbReference type="InterPro" id="IPR000700">
    <property type="entry name" value="PAS-assoc_C"/>
</dbReference>
<feature type="transmembrane region" description="Helical" evidence="22">
    <location>
        <begin position="125"/>
        <end position="146"/>
    </location>
</feature>
<dbReference type="Gene3D" id="1.20.120.160">
    <property type="entry name" value="HPT domain"/>
    <property type="match status" value="1"/>
</dbReference>
<dbReference type="PROSITE" id="PS50112">
    <property type="entry name" value="PAS"/>
    <property type="match status" value="2"/>
</dbReference>
<keyword evidence="9 22" id="KW-0812">Transmembrane</keyword>
<evidence type="ECO:0000256" key="4">
    <source>
        <dbReference type="ARBA" id="ARBA00012438"/>
    </source>
</evidence>
<keyword evidence="29" id="KW-1185">Reference proteome</keyword>
<dbReference type="SUPFAM" id="SSF52172">
    <property type="entry name" value="CheY-like"/>
    <property type="match status" value="2"/>
</dbReference>
<dbReference type="CDD" id="cd00130">
    <property type="entry name" value="PAS"/>
    <property type="match status" value="2"/>
</dbReference>
<dbReference type="PROSITE" id="PS50110">
    <property type="entry name" value="RESPONSE_REGULATORY"/>
    <property type="match status" value="2"/>
</dbReference>
<feature type="domain" description="Histidine kinase" evidence="23">
    <location>
        <begin position="858"/>
        <end position="1078"/>
    </location>
</feature>
<dbReference type="GO" id="GO:0008519">
    <property type="term" value="F:ammonium channel activity"/>
    <property type="evidence" value="ECO:0007669"/>
    <property type="project" value="InterPro"/>
</dbReference>
<feature type="transmembrane region" description="Helical" evidence="22">
    <location>
        <begin position="234"/>
        <end position="257"/>
    </location>
</feature>
<dbReference type="InterPro" id="IPR001789">
    <property type="entry name" value="Sig_transdc_resp-reg_receiver"/>
</dbReference>
<evidence type="ECO:0000259" key="26">
    <source>
        <dbReference type="PROSITE" id="PS50113"/>
    </source>
</evidence>
<comment type="similarity">
    <text evidence="3">Belongs to the ammonia transporter channel (TC 1.A.11.2) family.</text>
</comment>
<dbReference type="SMART" id="SM00091">
    <property type="entry name" value="PAS"/>
    <property type="match status" value="3"/>
</dbReference>
<evidence type="ECO:0000256" key="18">
    <source>
        <dbReference type="ARBA" id="ARBA00068150"/>
    </source>
</evidence>
<feature type="transmembrane region" description="Helical" evidence="22">
    <location>
        <begin position="200"/>
        <end position="222"/>
    </location>
</feature>
<evidence type="ECO:0000256" key="22">
    <source>
        <dbReference type="SAM" id="Phobius"/>
    </source>
</evidence>
<evidence type="ECO:0000256" key="2">
    <source>
        <dbReference type="ARBA" id="ARBA00004651"/>
    </source>
</evidence>
<reference evidence="28 29" key="1">
    <citation type="submission" date="2019-02" db="EMBL/GenBank/DDBJ databases">
        <title>Deep-cultivation of Planctomycetes and their phenomic and genomic characterization uncovers novel biology.</title>
        <authorList>
            <person name="Wiegand S."/>
            <person name="Jogler M."/>
            <person name="Boedeker C."/>
            <person name="Pinto D."/>
            <person name="Vollmers J."/>
            <person name="Rivas-Marin E."/>
            <person name="Kohn T."/>
            <person name="Peeters S.H."/>
            <person name="Heuer A."/>
            <person name="Rast P."/>
            <person name="Oberbeckmann S."/>
            <person name="Bunk B."/>
            <person name="Jeske O."/>
            <person name="Meyerdierks A."/>
            <person name="Storesund J.E."/>
            <person name="Kallscheuer N."/>
            <person name="Luecker S."/>
            <person name="Lage O.M."/>
            <person name="Pohl T."/>
            <person name="Merkel B.J."/>
            <person name="Hornburger P."/>
            <person name="Mueller R.-W."/>
            <person name="Bruemmer F."/>
            <person name="Labrenz M."/>
            <person name="Spormann A.M."/>
            <person name="Op den Camp H."/>
            <person name="Overmann J."/>
            <person name="Amann R."/>
            <person name="Jetten M.S.M."/>
            <person name="Mascher T."/>
            <person name="Medema M.H."/>
            <person name="Devos D.P."/>
            <person name="Kaster A.-K."/>
            <person name="Ovreas L."/>
            <person name="Rohde M."/>
            <person name="Galperin M.Y."/>
            <person name="Jogler C."/>
        </authorList>
    </citation>
    <scope>NUCLEOTIDE SEQUENCE [LARGE SCALE GENOMIC DNA]</scope>
    <source>
        <strain evidence="28 29">Pan189</strain>
    </source>
</reference>
<evidence type="ECO:0000256" key="16">
    <source>
        <dbReference type="ARBA" id="ARBA00023177"/>
    </source>
</evidence>
<dbReference type="SUPFAM" id="SSF47226">
    <property type="entry name" value="Histidine-containing phosphotransfer domain, HPT domain"/>
    <property type="match status" value="1"/>
</dbReference>
<feature type="transmembrane region" description="Helical" evidence="22">
    <location>
        <begin position="56"/>
        <end position="74"/>
    </location>
</feature>
<keyword evidence="6" id="KW-1003">Cell membrane</keyword>
<dbReference type="EC" id="2.7.13.3" evidence="4"/>
<dbReference type="OrthoDB" id="9762493at2"/>
<dbReference type="SUPFAM" id="SSF55785">
    <property type="entry name" value="PYP-like sensor domain (PAS domain)"/>
    <property type="match status" value="3"/>
</dbReference>
<gene>
    <name evidence="28" type="primary">barA_4</name>
    <name evidence="28" type="ORF">Pan189_37520</name>
</gene>
<evidence type="ECO:0000256" key="20">
    <source>
        <dbReference type="PROSITE-ProRule" id="PRU00169"/>
    </source>
</evidence>
<dbReference type="Pfam" id="PF00512">
    <property type="entry name" value="HisKA"/>
    <property type="match status" value="1"/>
</dbReference>
<dbReference type="InterPro" id="IPR005467">
    <property type="entry name" value="His_kinase_dom"/>
</dbReference>
<feature type="transmembrane region" description="Helical" evidence="22">
    <location>
        <begin position="354"/>
        <end position="376"/>
    </location>
</feature>
<dbReference type="SMART" id="SM00448">
    <property type="entry name" value="REC"/>
    <property type="match status" value="2"/>
</dbReference>
<dbReference type="CDD" id="cd00082">
    <property type="entry name" value="HisKA"/>
    <property type="match status" value="1"/>
</dbReference>
<feature type="domain" description="Response regulatory" evidence="24">
    <location>
        <begin position="1097"/>
        <end position="1218"/>
    </location>
</feature>
<keyword evidence="13 22" id="KW-1133">Transmembrane helix</keyword>
<evidence type="ECO:0000259" key="24">
    <source>
        <dbReference type="PROSITE" id="PS50110"/>
    </source>
</evidence>
<dbReference type="InterPro" id="IPR003661">
    <property type="entry name" value="HisK_dim/P_dom"/>
</dbReference>
<evidence type="ECO:0000256" key="8">
    <source>
        <dbReference type="ARBA" id="ARBA00022679"/>
    </source>
</evidence>
<keyword evidence="5" id="KW-0813">Transport</keyword>
<dbReference type="PRINTS" id="PR00344">
    <property type="entry name" value="BCTRLSENSOR"/>
</dbReference>
<organism evidence="28 29">
    <name type="scientific">Stratiformator vulcanicus</name>
    <dbReference type="NCBI Taxonomy" id="2527980"/>
    <lineage>
        <taxon>Bacteria</taxon>
        <taxon>Pseudomonadati</taxon>
        <taxon>Planctomycetota</taxon>
        <taxon>Planctomycetia</taxon>
        <taxon>Planctomycetales</taxon>
        <taxon>Planctomycetaceae</taxon>
        <taxon>Stratiformator</taxon>
    </lineage>
</organism>
<evidence type="ECO:0000256" key="15">
    <source>
        <dbReference type="ARBA" id="ARBA00023136"/>
    </source>
</evidence>
<dbReference type="NCBIfam" id="TIGR00229">
    <property type="entry name" value="sensory_box"/>
    <property type="match status" value="2"/>
</dbReference>
<dbReference type="CDD" id="cd16922">
    <property type="entry name" value="HATPase_EvgS-ArcB-TorS-like"/>
    <property type="match status" value="1"/>
</dbReference>
<dbReference type="SUPFAM" id="SSF111352">
    <property type="entry name" value="Ammonium transporter"/>
    <property type="match status" value="1"/>
</dbReference>
<dbReference type="Pfam" id="PF00072">
    <property type="entry name" value="Response_reg"/>
    <property type="match status" value="2"/>
</dbReference>
<dbReference type="SMART" id="SM00388">
    <property type="entry name" value="HisKA"/>
    <property type="match status" value="1"/>
</dbReference>
<feature type="transmembrane region" description="Helical" evidence="22">
    <location>
        <begin position="15"/>
        <end position="35"/>
    </location>
</feature>
<dbReference type="FunFam" id="1.10.287.130:FF:000002">
    <property type="entry name" value="Two-component osmosensing histidine kinase"/>
    <property type="match status" value="1"/>
</dbReference>
<dbReference type="SMART" id="SM00387">
    <property type="entry name" value="HATPase_c"/>
    <property type="match status" value="1"/>
</dbReference>
<evidence type="ECO:0000256" key="3">
    <source>
        <dbReference type="ARBA" id="ARBA00005887"/>
    </source>
</evidence>
<feature type="domain" description="HPt" evidence="27">
    <location>
        <begin position="1453"/>
        <end position="1546"/>
    </location>
</feature>
<evidence type="ECO:0000256" key="21">
    <source>
        <dbReference type="SAM" id="MobiDB-lite"/>
    </source>
</evidence>
<dbReference type="InterPro" id="IPR003594">
    <property type="entry name" value="HATPase_dom"/>
</dbReference>
<evidence type="ECO:0000259" key="23">
    <source>
        <dbReference type="PROSITE" id="PS50109"/>
    </source>
</evidence>
<keyword evidence="16" id="KW-0924">Ammonia transport</keyword>
<dbReference type="SUPFAM" id="SSF55874">
    <property type="entry name" value="ATPase domain of HSP90 chaperone/DNA topoisomerase II/histidine kinase"/>
    <property type="match status" value="1"/>
</dbReference>
<keyword evidence="10" id="KW-0547">Nucleotide-binding</keyword>